<dbReference type="GO" id="GO:0000287">
    <property type="term" value="F:magnesium ion binding"/>
    <property type="evidence" value="ECO:0007669"/>
    <property type="project" value="UniProtKB-UniRule"/>
</dbReference>
<feature type="binding site" evidence="8">
    <location>
        <position position="91"/>
    </location>
    <ligand>
        <name>substrate</name>
    </ligand>
</feature>
<gene>
    <name evidence="8" type="primary">queE</name>
    <name evidence="10" type="ORF">HNQ52_003052</name>
</gene>
<dbReference type="CDD" id="cd01335">
    <property type="entry name" value="Radical_SAM"/>
    <property type="match status" value="1"/>
</dbReference>
<dbReference type="Gene3D" id="3.20.20.70">
    <property type="entry name" value="Aldolase class I"/>
    <property type="match status" value="1"/>
</dbReference>
<dbReference type="SFLD" id="SFLDS00029">
    <property type="entry name" value="Radical_SAM"/>
    <property type="match status" value="1"/>
</dbReference>
<comment type="similarity">
    <text evidence="8">Belongs to the radical SAM superfamily. 7-carboxy-7-deazaguanine synthase family.</text>
</comment>
<feature type="binding site" evidence="8">
    <location>
        <position position="56"/>
    </location>
    <ligand>
        <name>[4Fe-4S] cluster</name>
        <dbReference type="ChEBI" id="CHEBI:49883"/>
        <note>4Fe-4S-S-AdoMet</note>
    </ligand>
</feature>
<keyword evidence="4 8" id="KW-0460">Magnesium</keyword>
<feature type="binding site" evidence="8">
    <location>
        <begin position="58"/>
        <end position="60"/>
    </location>
    <ligand>
        <name>S-adenosyl-L-methionine</name>
        <dbReference type="ChEBI" id="CHEBI:59789"/>
    </ligand>
</feature>
<evidence type="ECO:0000259" key="9">
    <source>
        <dbReference type="PROSITE" id="PS51918"/>
    </source>
</evidence>
<evidence type="ECO:0000313" key="10">
    <source>
        <dbReference type="EMBL" id="MBB5209483.1"/>
    </source>
</evidence>
<comment type="caution">
    <text evidence="10">The sequence shown here is derived from an EMBL/GenBank/DDBJ whole genome shotgun (WGS) entry which is preliminary data.</text>
</comment>
<evidence type="ECO:0000256" key="2">
    <source>
        <dbReference type="ARBA" id="ARBA00022691"/>
    </source>
</evidence>
<dbReference type="GO" id="GO:0008616">
    <property type="term" value="P:tRNA queuosine(34) biosynthetic process"/>
    <property type="evidence" value="ECO:0007669"/>
    <property type="project" value="UniProtKB-UniRule"/>
</dbReference>
<dbReference type="InterPro" id="IPR027621">
    <property type="entry name" value="rSAM_QueE_gams"/>
</dbReference>
<comment type="cofactor">
    <cofactor evidence="8">
        <name>[4Fe-4S] cluster</name>
        <dbReference type="ChEBI" id="CHEBI:49883"/>
    </cofactor>
    <text evidence="8">Binds 1 [4Fe-4S] cluster. The cluster is coordinated with 3 cysteines and an exchangeable S-adenosyl-L-methionine.</text>
</comment>
<evidence type="ECO:0000256" key="5">
    <source>
        <dbReference type="ARBA" id="ARBA00023004"/>
    </source>
</evidence>
<evidence type="ECO:0000256" key="4">
    <source>
        <dbReference type="ARBA" id="ARBA00022842"/>
    </source>
</evidence>
<feature type="binding site" evidence="8">
    <location>
        <position position="52"/>
    </location>
    <ligand>
        <name>[4Fe-4S] cluster</name>
        <dbReference type="ChEBI" id="CHEBI:49883"/>
        <note>4Fe-4S-S-AdoMet</note>
    </ligand>
</feature>
<dbReference type="UniPathway" id="UPA00391"/>
<name>A0A7W8G219_9GAMM</name>
<feature type="binding site" evidence="8">
    <location>
        <position position="59"/>
    </location>
    <ligand>
        <name>[4Fe-4S] cluster</name>
        <dbReference type="ChEBI" id="CHEBI:49883"/>
        <note>4Fe-4S-S-AdoMet</note>
    </ligand>
</feature>
<evidence type="ECO:0000256" key="8">
    <source>
        <dbReference type="HAMAP-Rule" id="MF_00917"/>
    </source>
</evidence>
<dbReference type="Pfam" id="PF04055">
    <property type="entry name" value="Radical_SAM"/>
    <property type="match status" value="1"/>
</dbReference>
<dbReference type="GO" id="GO:0051539">
    <property type="term" value="F:4 iron, 4 sulfur cluster binding"/>
    <property type="evidence" value="ECO:0007669"/>
    <property type="project" value="UniProtKB-UniRule"/>
</dbReference>
<feature type="binding site" evidence="8">
    <location>
        <position position="61"/>
    </location>
    <ligand>
        <name>Mg(2+)</name>
        <dbReference type="ChEBI" id="CHEBI:18420"/>
    </ligand>
</feature>
<comment type="pathway">
    <text evidence="8">Purine metabolism; 7-cyano-7-deazaguanine biosynthesis.</text>
</comment>
<dbReference type="PANTHER" id="PTHR42836">
    <property type="entry name" value="7-CARBOXY-7-DEAZAGUANINE SYNTHASE"/>
    <property type="match status" value="1"/>
</dbReference>
<comment type="subunit">
    <text evidence="8">Homodimer.</text>
</comment>
<dbReference type="EMBL" id="JACHHP010000006">
    <property type="protein sequence ID" value="MBB5209483.1"/>
    <property type="molecule type" value="Genomic_DNA"/>
</dbReference>
<keyword evidence="5 8" id="KW-0408">Iron</keyword>
<dbReference type="InterPro" id="IPR058240">
    <property type="entry name" value="rSAM_sf"/>
</dbReference>
<keyword evidence="8" id="KW-0671">Queuosine biosynthesis</keyword>
<feature type="binding site" evidence="8">
    <location>
        <begin position="33"/>
        <end position="35"/>
    </location>
    <ligand>
        <name>substrate</name>
    </ligand>
</feature>
<dbReference type="EC" id="4.3.99.3" evidence="8"/>
<dbReference type="SUPFAM" id="SSF102114">
    <property type="entry name" value="Radical SAM enzymes"/>
    <property type="match status" value="1"/>
</dbReference>
<dbReference type="InterPro" id="IPR007197">
    <property type="entry name" value="rSAM"/>
</dbReference>
<dbReference type="HAMAP" id="MF_00917">
    <property type="entry name" value="QueE"/>
    <property type="match status" value="1"/>
</dbReference>
<comment type="caution">
    <text evidence="8">Lacks conserved residue(s) required for the propagation of feature annotation.</text>
</comment>
<dbReference type="InterPro" id="IPR013785">
    <property type="entry name" value="Aldolase_TIM"/>
</dbReference>
<dbReference type="Proteomes" id="UP000521199">
    <property type="component" value="Unassembled WGS sequence"/>
</dbReference>
<comment type="catalytic activity">
    <reaction evidence="8">
        <text>6-carboxy-5,6,7,8-tetrahydropterin + H(+) = 7-carboxy-7-carbaguanine + NH4(+)</text>
        <dbReference type="Rhea" id="RHEA:27974"/>
        <dbReference type="ChEBI" id="CHEBI:15378"/>
        <dbReference type="ChEBI" id="CHEBI:28938"/>
        <dbReference type="ChEBI" id="CHEBI:61032"/>
        <dbReference type="ChEBI" id="CHEBI:61036"/>
        <dbReference type="EC" id="4.3.99.3"/>
    </reaction>
</comment>
<keyword evidence="2 8" id="KW-0949">S-adenosyl-L-methionine</keyword>
<keyword evidence="11" id="KW-1185">Reference proteome</keyword>
<reference evidence="10 11" key="1">
    <citation type="submission" date="2020-08" db="EMBL/GenBank/DDBJ databases">
        <title>Genomic Encyclopedia of Type Strains, Phase IV (KMG-IV): sequencing the most valuable type-strain genomes for metagenomic binning, comparative biology and taxonomic classification.</title>
        <authorList>
            <person name="Goeker M."/>
        </authorList>
    </citation>
    <scope>NUCLEOTIDE SEQUENCE [LARGE SCALE GENOMIC DNA]</scope>
    <source>
        <strain evidence="10 11">DSM 24163</strain>
    </source>
</reference>
<protein>
    <recommendedName>
        <fullName evidence="8">7-carboxy-7-deazaguanine synthase</fullName>
        <shortName evidence="8">CDG synthase</shortName>
        <ecNumber evidence="8">4.3.99.3</ecNumber>
    </recommendedName>
    <alternativeName>
        <fullName evidence="8">Queuosine biosynthesis protein QueE</fullName>
    </alternativeName>
</protein>
<proteinExistence type="inferred from homology"/>
<dbReference type="PANTHER" id="PTHR42836:SF1">
    <property type="entry name" value="7-CARBOXY-7-DEAZAGUANINE SYNTHASE"/>
    <property type="match status" value="1"/>
</dbReference>
<feature type="binding site" evidence="8">
    <location>
        <position position="93"/>
    </location>
    <ligand>
        <name>S-adenosyl-L-methionine</name>
        <dbReference type="ChEBI" id="CHEBI:59789"/>
    </ligand>
</feature>
<feature type="binding site" evidence="8">
    <location>
        <position position="48"/>
    </location>
    <ligand>
        <name>substrate</name>
    </ligand>
</feature>
<dbReference type="RefSeq" id="WP_183962017.1">
    <property type="nucleotide sequence ID" value="NZ_JACHHP010000006.1"/>
</dbReference>
<accession>A0A7W8G219</accession>
<dbReference type="InterPro" id="IPR024924">
    <property type="entry name" value="7-CO-7-deazaguanine_synth-like"/>
</dbReference>
<comment type="cofactor">
    <cofactor evidence="8">
        <name>S-adenosyl-L-methionine</name>
        <dbReference type="ChEBI" id="CHEBI:59789"/>
    </cofactor>
    <text evidence="8">Binds 1 S-adenosyl-L-methionine per subunit.</text>
</comment>
<keyword evidence="1 8" id="KW-0004">4Fe-4S</keyword>
<dbReference type="NCBIfam" id="TIGR04349">
    <property type="entry name" value="rSAM_QueE_gams"/>
    <property type="match status" value="1"/>
</dbReference>
<evidence type="ECO:0000256" key="3">
    <source>
        <dbReference type="ARBA" id="ARBA00022723"/>
    </source>
</evidence>
<keyword evidence="3 8" id="KW-0479">Metal-binding</keyword>
<dbReference type="GO" id="GO:0016840">
    <property type="term" value="F:carbon-nitrogen lyase activity"/>
    <property type="evidence" value="ECO:0007669"/>
    <property type="project" value="UniProtKB-UniRule"/>
</dbReference>
<sequence length="233" mass="25793">MPTASAPASDIAILPPAPAAHDRLRITEIFLSLQGEARHAGWPTVFVRLTGCPLRCGYCDTAYAFHGGDWRDIDAILAEVAAHGVRHVCVTGGEPLAQKRCIGLLQRLCDAGYAVSLETSGAIDIAHVDTRVSRVVDIKTPGSNEVSRNRWDNLAHLTPHDQIKFVICSREDYDWSVGVLREHALDARCEVLFSPSHKDITPRQLADWIVADRLPVRFQMQLHKLLWNDAPGH</sequence>
<dbReference type="AlphaFoldDB" id="A0A7W8G219"/>
<evidence type="ECO:0000256" key="1">
    <source>
        <dbReference type="ARBA" id="ARBA00022485"/>
    </source>
</evidence>
<comment type="cofactor">
    <cofactor evidence="8">
        <name>Mg(2+)</name>
        <dbReference type="ChEBI" id="CHEBI:18420"/>
    </cofactor>
</comment>
<evidence type="ECO:0000313" key="11">
    <source>
        <dbReference type="Proteomes" id="UP000521199"/>
    </source>
</evidence>
<evidence type="ECO:0000256" key="6">
    <source>
        <dbReference type="ARBA" id="ARBA00023014"/>
    </source>
</evidence>
<dbReference type="GO" id="GO:1904047">
    <property type="term" value="F:S-adenosyl-L-methionine binding"/>
    <property type="evidence" value="ECO:0007669"/>
    <property type="project" value="UniProtKB-UniRule"/>
</dbReference>
<comment type="function">
    <text evidence="8">Catalyzes the complex heterocyclic radical-mediated conversion of 6-carboxy-5,6,7,8-tetrahydropterin (CPH4) to 7-carboxy-7-deazaguanine (CDG), a step common to the biosynthetic pathways of all 7-deazapurine-containing compounds.</text>
</comment>
<organism evidence="10 11">
    <name type="scientific">Chiayiivirga flava</name>
    <dbReference type="NCBI Taxonomy" id="659595"/>
    <lineage>
        <taxon>Bacteria</taxon>
        <taxon>Pseudomonadati</taxon>
        <taxon>Pseudomonadota</taxon>
        <taxon>Gammaproteobacteria</taxon>
        <taxon>Lysobacterales</taxon>
        <taxon>Lysobacteraceae</taxon>
        <taxon>Chiayiivirga</taxon>
    </lineage>
</organism>
<keyword evidence="6 8" id="KW-0411">Iron-sulfur</keyword>
<keyword evidence="7 8" id="KW-0456">Lyase</keyword>
<feature type="domain" description="Radical SAM core" evidence="9">
    <location>
        <begin position="39"/>
        <end position="229"/>
    </location>
</feature>
<evidence type="ECO:0000256" key="7">
    <source>
        <dbReference type="ARBA" id="ARBA00023239"/>
    </source>
</evidence>
<dbReference type="PIRSF" id="PIRSF000370">
    <property type="entry name" value="QueE"/>
    <property type="match status" value="1"/>
</dbReference>
<dbReference type="PROSITE" id="PS51918">
    <property type="entry name" value="RADICAL_SAM"/>
    <property type="match status" value="1"/>
</dbReference>